<comment type="catalytic activity">
    <reaction evidence="26">
        <text>[GlcNAc-(1-&gt;4)-Mur2Ac(oyl-L-Ala-gamma-D-Glu-L-Lys-D-Ala-D-Ala)](n)-di-trans,octa-cis-undecaprenyl diphosphate + beta-D-GlcNAc-(1-&gt;4)-Mur2Ac(oyl-L-Ala-gamma-D-Glu-L-Lys-D-Ala-D-Ala)-di-trans,octa-cis-undecaprenyl diphosphate = [GlcNAc-(1-&gt;4)-Mur2Ac(oyl-L-Ala-gamma-D-Glu-L-Lys-D-Ala-D-Ala)](n+1)-di-trans,octa-cis-undecaprenyl diphosphate + di-trans,octa-cis-undecaprenyl diphosphate + H(+)</text>
        <dbReference type="Rhea" id="RHEA:23708"/>
        <dbReference type="Rhea" id="RHEA-COMP:9602"/>
        <dbReference type="Rhea" id="RHEA-COMP:9603"/>
        <dbReference type="ChEBI" id="CHEBI:15378"/>
        <dbReference type="ChEBI" id="CHEBI:58405"/>
        <dbReference type="ChEBI" id="CHEBI:60033"/>
        <dbReference type="ChEBI" id="CHEBI:78435"/>
        <dbReference type="EC" id="2.4.99.28"/>
    </reaction>
</comment>
<dbReference type="Proteomes" id="UP001387215">
    <property type="component" value="Unassembled WGS sequence"/>
</dbReference>
<keyword evidence="12" id="KW-0328">Glycosyltransferase</keyword>
<evidence type="ECO:0000313" key="33">
    <source>
        <dbReference type="Proteomes" id="UP001387215"/>
    </source>
</evidence>
<keyword evidence="15" id="KW-0378">Hydrolase</keyword>
<keyword evidence="13" id="KW-0808">Transferase</keyword>
<keyword evidence="21" id="KW-0046">Antibiotic resistance</keyword>
<accession>A0ABU8D754</accession>
<evidence type="ECO:0000256" key="11">
    <source>
        <dbReference type="ARBA" id="ARBA00022670"/>
    </source>
</evidence>
<evidence type="ECO:0000256" key="17">
    <source>
        <dbReference type="ARBA" id="ARBA00022968"/>
    </source>
</evidence>
<dbReference type="EC" id="3.4.16.4" evidence="6"/>
<gene>
    <name evidence="32" type="ORF">V2J18_18160</name>
</gene>
<feature type="domain" description="Penicillin-binding protein OB-like" evidence="31">
    <location>
        <begin position="321"/>
        <end position="441"/>
    </location>
</feature>
<protein>
    <recommendedName>
        <fullName evidence="7">Penicillin-binding protein 1A</fullName>
        <ecNumber evidence="25">2.4.99.28</ecNumber>
        <ecNumber evidence="6">3.4.16.4</ecNumber>
    </recommendedName>
</protein>
<keyword evidence="19 28" id="KW-1133">Transmembrane helix</keyword>
<feature type="region of interest" description="Disordered" evidence="27">
    <location>
        <begin position="650"/>
        <end position="686"/>
    </location>
</feature>
<evidence type="ECO:0000256" key="28">
    <source>
        <dbReference type="SAM" id="Phobius"/>
    </source>
</evidence>
<dbReference type="EMBL" id="JBANDL010000002">
    <property type="protein sequence ID" value="MEI2456589.1"/>
    <property type="molecule type" value="Genomic_DNA"/>
</dbReference>
<evidence type="ECO:0000256" key="18">
    <source>
        <dbReference type="ARBA" id="ARBA00022984"/>
    </source>
</evidence>
<feature type="compositionally biased region" description="Low complexity" evidence="27">
    <location>
        <begin position="656"/>
        <end position="678"/>
    </location>
</feature>
<keyword evidence="14 28" id="KW-0812">Transmembrane</keyword>
<dbReference type="InterPro" id="IPR023346">
    <property type="entry name" value="Lysozyme-like_dom_sf"/>
</dbReference>
<dbReference type="InterPro" id="IPR050396">
    <property type="entry name" value="Glycosyltr_51/Transpeptidase"/>
</dbReference>
<evidence type="ECO:0000256" key="24">
    <source>
        <dbReference type="ARBA" id="ARBA00034000"/>
    </source>
</evidence>
<feature type="domain" description="Penicillin-binding protein transpeptidase" evidence="29">
    <location>
        <begin position="445"/>
        <end position="622"/>
    </location>
</feature>
<keyword evidence="9" id="KW-0997">Cell inner membrane</keyword>
<evidence type="ECO:0000313" key="32">
    <source>
        <dbReference type="EMBL" id="MEI2456589.1"/>
    </source>
</evidence>
<dbReference type="NCBIfam" id="TIGR02074">
    <property type="entry name" value="PBP_1a_fam"/>
    <property type="match status" value="1"/>
</dbReference>
<evidence type="ECO:0000256" key="12">
    <source>
        <dbReference type="ARBA" id="ARBA00022676"/>
    </source>
</evidence>
<feature type="region of interest" description="Disordered" evidence="27">
    <location>
        <begin position="406"/>
        <end position="425"/>
    </location>
</feature>
<evidence type="ECO:0000256" key="22">
    <source>
        <dbReference type="ARBA" id="ARBA00023268"/>
    </source>
</evidence>
<sequence>MSRIRRWLRWALYAFIGAVLLGAIALGALYYLIVPKLPDVETLRSIELQEPMYVYARDGRLMAMFGETRRYPVAIEDVPERLKQAFIAIEDARFYKHHGVDYKGVARAVWLLATTDDKRVPGGSTITQQVARQYFLSSEYSYKRKLGEMLLAMRMERELSKDEIFELYLNKSFFGNRAYGVGAAAEFYYGKKMSELSLDEMASLAGIPKFPSSGNPLSNPERAKIRRDYILDRMAELQFISAAEAAQAKTVAMHASPHERPIEVYAPYVAEMVRQEMVARYGAEALTKGYHVTTTIDPTLQAAADKAVRDGLSVYDRRHGWHGVEQHFDLAAGDDAAAAKLRLRGIPAQAHLLPAVVLGTRGGQAQVVLGDGTELSLSEKQGFAGRSPGSLLKRGDMVRVAKIETPAATPAKPAGEASSDAPAAPVAPPTISYRLDQLPQAQAALVSLEPANGALRALSGGYSFAGAKFNRATQARRQPGSSFKPFVYAAAFERGYNPASIVLDAPVVFKDRRGHLWRPQNDSGNFAGPMRIREAMVQSRNLVSVRLLDAMGVDFARKYISHFGFEIEQLPPNLSMSLGTASLTPLSVARGYAVFANGGFRITPWFIDEVKDRAGAVVFKEKPAVACPECGGRGQAVAAPVSQIVDGFDLGPSPSAGADGDAKTAAAKPKQPEAAPAPAKKPPTKEEMAAMHIAPRAIDDRIAYQIVSMLRDVVKRGTGTAAKVLGREDVGGKTGSTNDHRDAWFSGFGGPYVTTVWVGRDNYKSLGYREYGGKAALPIWIDYMRVALKDQPVAANEPPQGMVKVSVAGNGALIPDGAGGVIEWVKAEDLERMQTYTDYGHEDAAPSEESFDIF</sequence>
<evidence type="ECO:0000256" key="1">
    <source>
        <dbReference type="ARBA" id="ARBA00002624"/>
    </source>
</evidence>
<evidence type="ECO:0000259" key="30">
    <source>
        <dbReference type="Pfam" id="PF00912"/>
    </source>
</evidence>
<evidence type="ECO:0000259" key="29">
    <source>
        <dbReference type="Pfam" id="PF00905"/>
    </source>
</evidence>
<keyword evidence="10" id="KW-0121">Carboxypeptidase</keyword>
<evidence type="ECO:0000256" key="10">
    <source>
        <dbReference type="ARBA" id="ARBA00022645"/>
    </source>
</evidence>
<proteinExistence type="inferred from homology"/>
<evidence type="ECO:0000256" key="26">
    <source>
        <dbReference type="ARBA" id="ARBA00049902"/>
    </source>
</evidence>
<dbReference type="InterPro" id="IPR036950">
    <property type="entry name" value="PBP_transglycosylase"/>
</dbReference>
<evidence type="ECO:0000256" key="27">
    <source>
        <dbReference type="SAM" id="MobiDB-lite"/>
    </source>
</evidence>
<evidence type="ECO:0000256" key="13">
    <source>
        <dbReference type="ARBA" id="ARBA00022679"/>
    </source>
</evidence>
<evidence type="ECO:0000256" key="9">
    <source>
        <dbReference type="ARBA" id="ARBA00022519"/>
    </source>
</evidence>
<evidence type="ECO:0000256" key="21">
    <source>
        <dbReference type="ARBA" id="ARBA00023251"/>
    </source>
</evidence>
<evidence type="ECO:0000256" key="20">
    <source>
        <dbReference type="ARBA" id="ARBA00023136"/>
    </source>
</evidence>
<organism evidence="32 33">
    <name type="scientific">Lysobacter firmicutimachus</name>
    <dbReference type="NCBI Taxonomy" id="1792846"/>
    <lineage>
        <taxon>Bacteria</taxon>
        <taxon>Pseudomonadati</taxon>
        <taxon>Pseudomonadota</taxon>
        <taxon>Gammaproteobacteria</taxon>
        <taxon>Lysobacterales</taxon>
        <taxon>Lysobacteraceae</taxon>
        <taxon>Lysobacter</taxon>
    </lineage>
</organism>
<keyword evidence="23" id="KW-0961">Cell wall biogenesis/degradation</keyword>
<comment type="function">
    <text evidence="1">Cell wall formation. Synthesis of cross-linked peptidoglycan from the lipid intermediates. The enzyme has a penicillin-insensitive transglycosylase N-terminal domain (formation of linear glycan strands) and a penicillin-sensitive transpeptidase C-terminal domain (cross-linking of the peptide subunits).</text>
</comment>
<evidence type="ECO:0000256" key="16">
    <source>
        <dbReference type="ARBA" id="ARBA00022960"/>
    </source>
</evidence>
<evidence type="ECO:0000256" key="23">
    <source>
        <dbReference type="ARBA" id="ARBA00023316"/>
    </source>
</evidence>
<reference evidence="32 33" key="1">
    <citation type="submission" date="2024-02" db="EMBL/GenBank/DDBJ databases">
        <title>Lysobacter Genome Sequencing and Mining.</title>
        <authorList>
            <person name="Bierman J."/>
            <person name="Walker M.C."/>
        </authorList>
    </citation>
    <scope>NUCLEOTIDE SEQUENCE [LARGE SCALE GENOMIC DNA]</scope>
    <source>
        <strain evidence="32 33">PB6250</strain>
    </source>
</reference>
<dbReference type="InterPro" id="IPR001264">
    <property type="entry name" value="Glyco_trans_51"/>
</dbReference>
<evidence type="ECO:0000256" key="7">
    <source>
        <dbReference type="ARBA" id="ARBA00018638"/>
    </source>
</evidence>
<dbReference type="PANTHER" id="PTHR32282:SF27">
    <property type="entry name" value="PENICILLIN-BINDING PROTEIN 1A"/>
    <property type="match status" value="1"/>
</dbReference>
<dbReference type="PANTHER" id="PTHR32282">
    <property type="entry name" value="BINDING PROTEIN TRANSPEPTIDASE, PUTATIVE-RELATED"/>
    <property type="match status" value="1"/>
</dbReference>
<comment type="subcellular location">
    <subcellularLocation>
        <location evidence="2">Cell inner membrane</location>
        <topology evidence="2">Single-pass type II membrane protein</topology>
    </subcellularLocation>
</comment>
<dbReference type="SUPFAM" id="SSF53955">
    <property type="entry name" value="Lysozyme-like"/>
    <property type="match status" value="1"/>
</dbReference>
<comment type="similarity">
    <text evidence="5">In the N-terminal section; belongs to the glycosyltransferase 51 family.</text>
</comment>
<comment type="pathway">
    <text evidence="3">Cell wall biogenesis; peptidoglycan biosynthesis.</text>
</comment>
<feature type="transmembrane region" description="Helical" evidence="28">
    <location>
        <begin position="12"/>
        <end position="33"/>
    </location>
</feature>
<dbReference type="Pfam" id="PF00912">
    <property type="entry name" value="Transgly"/>
    <property type="match status" value="1"/>
</dbReference>
<dbReference type="InterPro" id="IPR001460">
    <property type="entry name" value="PCN-bd_Tpept"/>
</dbReference>
<comment type="similarity">
    <text evidence="4">In the C-terminal section; belongs to the transpeptidase family.</text>
</comment>
<evidence type="ECO:0000256" key="19">
    <source>
        <dbReference type="ARBA" id="ARBA00022989"/>
    </source>
</evidence>
<dbReference type="EC" id="2.4.99.28" evidence="25"/>
<keyword evidence="16" id="KW-0133">Cell shape</keyword>
<keyword evidence="18" id="KW-0573">Peptidoglycan synthesis</keyword>
<keyword evidence="17" id="KW-0735">Signal-anchor</keyword>
<keyword evidence="22" id="KW-0511">Multifunctional enzyme</keyword>
<dbReference type="InterPro" id="IPR031376">
    <property type="entry name" value="PCB_OB"/>
</dbReference>
<keyword evidence="33" id="KW-1185">Reference proteome</keyword>
<dbReference type="Gene3D" id="3.40.710.10">
    <property type="entry name" value="DD-peptidase/beta-lactamase superfamily"/>
    <property type="match status" value="2"/>
</dbReference>
<name>A0ABU8D754_9GAMM</name>
<evidence type="ECO:0000256" key="15">
    <source>
        <dbReference type="ARBA" id="ARBA00022801"/>
    </source>
</evidence>
<evidence type="ECO:0000256" key="5">
    <source>
        <dbReference type="ARBA" id="ARBA00007739"/>
    </source>
</evidence>
<evidence type="ECO:0000256" key="6">
    <source>
        <dbReference type="ARBA" id="ARBA00012448"/>
    </source>
</evidence>
<dbReference type="Pfam" id="PF17092">
    <property type="entry name" value="PCB_OB"/>
    <property type="match status" value="1"/>
</dbReference>
<keyword evidence="8" id="KW-1003">Cell membrane</keyword>
<evidence type="ECO:0000256" key="25">
    <source>
        <dbReference type="ARBA" id="ARBA00044770"/>
    </source>
</evidence>
<dbReference type="RefSeq" id="WP_336132523.1">
    <property type="nucleotide sequence ID" value="NZ_JBANDL010000002.1"/>
</dbReference>
<evidence type="ECO:0000256" key="2">
    <source>
        <dbReference type="ARBA" id="ARBA00004249"/>
    </source>
</evidence>
<comment type="catalytic activity">
    <reaction evidence="24">
        <text>Preferential cleavage: (Ac)2-L-Lys-D-Ala-|-D-Ala. Also transpeptidation of peptidyl-alanyl moieties that are N-acyl substituents of D-alanine.</text>
        <dbReference type="EC" id="3.4.16.4"/>
    </reaction>
</comment>
<evidence type="ECO:0000259" key="31">
    <source>
        <dbReference type="Pfam" id="PF17092"/>
    </source>
</evidence>
<evidence type="ECO:0000256" key="4">
    <source>
        <dbReference type="ARBA" id="ARBA00007090"/>
    </source>
</evidence>
<evidence type="ECO:0000256" key="8">
    <source>
        <dbReference type="ARBA" id="ARBA00022475"/>
    </source>
</evidence>
<feature type="domain" description="Glycosyl transferase family 51" evidence="30">
    <location>
        <begin position="59"/>
        <end position="234"/>
    </location>
</feature>
<dbReference type="SUPFAM" id="SSF56601">
    <property type="entry name" value="beta-lactamase/transpeptidase-like"/>
    <property type="match status" value="1"/>
</dbReference>
<keyword evidence="11" id="KW-0645">Protease</keyword>
<evidence type="ECO:0000256" key="14">
    <source>
        <dbReference type="ARBA" id="ARBA00022692"/>
    </source>
</evidence>
<dbReference type="Pfam" id="PF00905">
    <property type="entry name" value="Transpeptidase"/>
    <property type="match status" value="1"/>
</dbReference>
<evidence type="ECO:0000256" key="3">
    <source>
        <dbReference type="ARBA" id="ARBA00004752"/>
    </source>
</evidence>
<dbReference type="InterPro" id="IPR012338">
    <property type="entry name" value="Beta-lactam/transpept-like"/>
</dbReference>
<comment type="caution">
    <text evidence="32">The sequence shown here is derived from an EMBL/GenBank/DDBJ whole genome shotgun (WGS) entry which is preliminary data.</text>
</comment>
<dbReference type="Gene3D" id="1.10.3810.10">
    <property type="entry name" value="Biosynthetic peptidoglycan transglycosylase-like"/>
    <property type="match status" value="1"/>
</dbReference>
<keyword evidence="20 28" id="KW-0472">Membrane</keyword>